<name>A0A917KLM0_9ACTN</name>
<reference evidence="1" key="2">
    <citation type="submission" date="2020-09" db="EMBL/GenBank/DDBJ databases">
        <authorList>
            <person name="Sun Q."/>
            <person name="Zhou Y."/>
        </authorList>
    </citation>
    <scope>NUCLEOTIDE SEQUENCE</scope>
    <source>
        <strain evidence="1">CGMCC 4.7272</strain>
    </source>
</reference>
<accession>A0A917KLM0</accession>
<proteinExistence type="predicted"/>
<dbReference type="Proteomes" id="UP000625682">
    <property type="component" value="Unassembled WGS sequence"/>
</dbReference>
<evidence type="ECO:0000313" key="2">
    <source>
        <dbReference type="Proteomes" id="UP000625682"/>
    </source>
</evidence>
<protein>
    <submittedName>
        <fullName evidence="1">Uncharacterized protein</fullName>
    </submittedName>
</protein>
<dbReference type="EMBL" id="BMMU01000003">
    <property type="protein sequence ID" value="GGJ19593.1"/>
    <property type="molecule type" value="Genomic_DNA"/>
</dbReference>
<organism evidence="1 2">
    <name type="scientific">Streptomyces lacrimifluminis</name>
    <dbReference type="NCBI Taxonomy" id="1500077"/>
    <lineage>
        <taxon>Bacteria</taxon>
        <taxon>Bacillati</taxon>
        <taxon>Actinomycetota</taxon>
        <taxon>Actinomycetes</taxon>
        <taxon>Kitasatosporales</taxon>
        <taxon>Streptomycetaceae</taxon>
        <taxon>Streptomyces</taxon>
    </lineage>
</organism>
<keyword evidence="2" id="KW-1185">Reference proteome</keyword>
<evidence type="ECO:0000313" key="1">
    <source>
        <dbReference type="EMBL" id="GGJ19593.1"/>
    </source>
</evidence>
<gene>
    <name evidence="1" type="ORF">GCM10012282_14840</name>
</gene>
<comment type="caution">
    <text evidence="1">The sequence shown here is derived from an EMBL/GenBank/DDBJ whole genome shotgun (WGS) entry which is preliminary data.</text>
</comment>
<sequence>MSLNSLMTDAVSGVSAAPSKSVWSGRCGGSYGVGTYVLAPFPLAVPMTGTVGPGSFQALKLETVSGRGEELPLPLPPPTSLLPLPVTLRWLLKKSRSARNLSWNHFPLPPATSEAASNRTPLTPALTNVPGLMENEPVKKSFVNASANISAWPSLTKAWGSSKISFHTGLSLKKSFINGRVTWEKTSLKAPASAPATADCPISFQSKLVRRRSSSGRVIEMTCAENVMNASWTASSSAESGVGTACPILCTISSMDSAVRDRTRAISASDVPPVNTANAAIRASSRFMKMNSRRIWYLPSASWIERSTCRRPMSRSSLEKLARWF</sequence>
<dbReference type="AlphaFoldDB" id="A0A917KLM0"/>
<reference evidence="1" key="1">
    <citation type="journal article" date="2014" name="Int. J. Syst. Evol. Microbiol.">
        <title>Complete genome sequence of Corynebacterium casei LMG S-19264T (=DSM 44701T), isolated from a smear-ripened cheese.</title>
        <authorList>
            <consortium name="US DOE Joint Genome Institute (JGI-PGF)"/>
            <person name="Walter F."/>
            <person name="Albersmeier A."/>
            <person name="Kalinowski J."/>
            <person name="Ruckert C."/>
        </authorList>
    </citation>
    <scope>NUCLEOTIDE SEQUENCE</scope>
    <source>
        <strain evidence="1">CGMCC 4.7272</strain>
    </source>
</reference>